<proteinExistence type="inferred from homology"/>
<dbReference type="Gene3D" id="3.30.2310.20">
    <property type="entry name" value="RelE-like"/>
    <property type="match status" value="1"/>
</dbReference>
<comment type="similarity">
    <text evidence="1">Belongs to the RelE toxin family.</text>
</comment>
<accession>A0ABN1HT56</accession>
<dbReference type="InterPro" id="IPR035093">
    <property type="entry name" value="RelE/ParE_toxin_dom_sf"/>
</dbReference>
<evidence type="ECO:0000313" key="3">
    <source>
        <dbReference type="EMBL" id="GAA0666503.1"/>
    </source>
</evidence>
<reference evidence="3 4" key="1">
    <citation type="journal article" date="2019" name="Int. J. Syst. Evol. Microbiol.">
        <title>The Global Catalogue of Microorganisms (GCM) 10K type strain sequencing project: providing services to taxonomists for standard genome sequencing and annotation.</title>
        <authorList>
            <consortium name="The Broad Institute Genomics Platform"/>
            <consortium name="The Broad Institute Genome Sequencing Center for Infectious Disease"/>
            <person name="Wu L."/>
            <person name="Ma J."/>
        </authorList>
    </citation>
    <scope>NUCLEOTIDE SEQUENCE [LARGE SCALE GENOMIC DNA]</scope>
    <source>
        <strain evidence="3 4">JCM 14603</strain>
    </source>
</reference>
<dbReference type="InterPro" id="IPR007712">
    <property type="entry name" value="RelE/ParE_toxin"/>
</dbReference>
<dbReference type="RefSeq" id="WP_163959126.1">
    <property type="nucleotide sequence ID" value="NZ_BAAAES010000008.1"/>
</dbReference>
<dbReference type="PANTHER" id="PTHR33755:SF6">
    <property type="entry name" value="PLASMID STABILIZATION SYSTEM PROTEIN"/>
    <property type="match status" value="1"/>
</dbReference>
<protein>
    <submittedName>
        <fullName evidence="3">Type II toxin-antitoxin system RelE/ParE family toxin</fullName>
    </submittedName>
</protein>
<dbReference type="EMBL" id="BAAAES010000008">
    <property type="protein sequence ID" value="GAA0666503.1"/>
    <property type="molecule type" value="Genomic_DNA"/>
</dbReference>
<sequence length="91" mass="10131">MAEVVWPDDVIAKIDEITAYIAADDPIAAQKIAQRLIALGESLADFPDRRRPGRNGAREMTGVSPYIIRYRIIDGTVVIVDVRHGRRQSLS</sequence>
<dbReference type="Proteomes" id="UP001500238">
    <property type="component" value="Unassembled WGS sequence"/>
</dbReference>
<name>A0ABN1HT56_9SPHN</name>
<organism evidence="3 4">
    <name type="scientific">Sphingomonas insulae</name>
    <dbReference type="NCBI Taxonomy" id="424800"/>
    <lineage>
        <taxon>Bacteria</taxon>
        <taxon>Pseudomonadati</taxon>
        <taxon>Pseudomonadota</taxon>
        <taxon>Alphaproteobacteria</taxon>
        <taxon>Sphingomonadales</taxon>
        <taxon>Sphingomonadaceae</taxon>
        <taxon>Sphingomonas</taxon>
    </lineage>
</organism>
<gene>
    <name evidence="3" type="ORF">GCM10009102_15390</name>
</gene>
<dbReference type="Pfam" id="PF05016">
    <property type="entry name" value="ParE_toxin"/>
    <property type="match status" value="1"/>
</dbReference>
<dbReference type="PANTHER" id="PTHR33755">
    <property type="entry name" value="TOXIN PARE1-RELATED"/>
    <property type="match status" value="1"/>
</dbReference>
<dbReference type="InterPro" id="IPR051803">
    <property type="entry name" value="TA_system_RelE-like_toxin"/>
</dbReference>
<keyword evidence="2" id="KW-1277">Toxin-antitoxin system</keyword>
<evidence type="ECO:0000256" key="1">
    <source>
        <dbReference type="ARBA" id="ARBA00006226"/>
    </source>
</evidence>
<keyword evidence="4" id="KW-1185">Reference proteome</keyword>
<evidence type="ECO:0000313" key="4">
    <source>
        <dbReference type="Proteomes" id="UP001500238"/>
    </source>
</evidence>
<comment type="caution">
    <text evidence="3">The sequence shown here is derived from an EMBL/GenBank/DDBJ whole genome shotgun (WGS) entry which is preliminary data.</text>
</comment>
<evidence type="ECO:0000256" key="2">
    <source>
        <dbReference type="ARBA" id="ARBA00022649"/>
    </source>
</evidence>